<dbReference type="STRING" id="748224.HMPREF9436_02779"/>
<dbReference type="AlphaFoldDB" id="E2ZM68"/>
<organism evidence="1 2">
    <name type="scientific">Faecalibacterium cf. prausnitzii KLE1255</name>
    <dbReference type="NCBI Taxonomy" id="748224"/>
    <lineage>
        <taxon>Bacteria</taxon>
        <taxon>Bacillati</taxon>
        <taxon>Bacillota</taxon>
        <taxon>Clostridia</taxon>
        <taxon>Eubacteriales</taxon>
        <taxon>Oscillospiraceae</taxon>
        <taxon>Faecalibacterium</taxon>
    </lineage>
</organism>
<dbReference type="HOGENOM" id="CLU_3007575_0_0_9"/>
<reference evidence="1 2" key="1">
    <citation type="submission" date="2010-08" db="EMBL/GenBank/DDBJ databases">
        <authorList>
            <person name="Weinstock G."/>
            <person name="Sodergren E."/>
            <person name="Clifton S."/>
            <person name="Fulton L."/>
            <person name="Fulton B."/>
            <person name="Courtney L."/>
            <person name="Fronick C."/>
            <person name="Harrison M."/>
            <person name="Strong C."/>
            <person name="Farmer C."/>
            <person name="Delahaunty K."/>
            <person name="Markovic C."/>
            <person name="Hall O."/>
            <person name="Minx P."/>
            <person name="Tomlinson C."/>
            <person name="Mitreva M."/>
            <person name="Hou S."/>
            <person name="Chen J."/>
            <person name="Wollam A."/>
            <person name="Pepin K.H."/>
            <person name="Johnson M."/>
            <person name="Bhonagiri V."/>
            <person name="Zhang X."/>
            <person name="Suruliraj S."/>
            <person name="Warren W."/>
            <person name="Chinwalla A."/>
            <person name="Mardis E.R."/>
            <person name="Wilson R.K."/>
        </authorList>
    </citation>
    <scope>NUCLEOTIDE SEQUENCE [LARGE SCALE GENOMIC DNA]</scope>
    <source>
        <strain evidence="1 2">KLE1255</strain>
    </source>
</reference>
<evidence type="ECO:0000313" key="1">
    <source>
        <dbReference type="EMBL" id="EFQ05720.1"/>
    </source>
</evidence>
<dbReference type="BioCyc" id="FCF748224-HMP:GTSS-1963-MONOMER"/>
<comment type="caution">
    <text evidence="1">The sequence shown here is derived from an EMBL/GenBank/DDBJ whole genome shotgun (WGS) entry which is preliminary data.</text>
</comment>
<sequence length="56" mass="6668">MDAFYCVNFVHLKNEDSSFHMNARKTVVNCRKRGYDKGTEKYTSLKYKRSVPYARL</sequence>
<evidence type="ECO:0000313" key="2">
    <source>
        <dbReference type="Proteomes" id="UP000006028"/>
    </source>
</evidence>
<protein>
    <submittedName>
        <fullName evidence="1">Uncharacterized protein</fullName>
    </submittedName>
</protein>
<proteinExistence type="predicted"/>
<accession>E2ZM68</accession>
<dbReference type="Proteomes" id="UP000006028">
    <property type="component" value="Unassembled WGS sequence"/>
</dbReference>
<dbReference type="EMBL" id="AECU01000204">
    <property type="protein sequence ID" value="EFQ05720.1"/>
    <property type="molecule type" value="Genomic_DNA"/>
</dbReference>
<gene>
    <name evidence="1" type="ORF">HMPREF9436_02779</name>
</gene>
<name>E2ZM68_9FIRM</name>